<accession>A0ABQ6P4S2</accession>
<protein>
    <recommendedName>
        <fullName evidence="3">WYL domain-containing protein</fullName>
    </recommendedName>
</protein>
<dbReference type="Proteomes" id="UP001187221">
    <property type="component" value="Unassembled WGS sequence"/>
</dbReference>
<evidence type="ECO:0000313" key="1">
    <source>
        <dbReference type="EMBL" id="GMM60201.1"/>
    </source>
</evidence>
<dbReference type="EMBL" id="BTFW01000001">
    <property type="protein sequence ID" value="GMM60201.1"/>
    <property type="molecule type" value="Genomic_DNA"/>
</dbReference>
<keyword evidence="2" id="KW-1185">Reference proteome</keyword>
<organism evidence="1 2">
    <name type="scientific">Novosphingobium pituita</name>
    <dbReference type="NCBI Taxonomy" id="3056842"/>
    <lineage>
        <taxon>Bacteria</taxon>
        <taxon>Pseudomonadati</taxon>
        <taxon>Pseudomonadota</taxon>
        <taxon>Alphaproteobacteria</taxon>
        <taxon>Sphingomonadales</taxon>
        <taxon>Sphingomonadaceae</taxon>
        <taxon>Novosphingobium</taxon>
    </lineage>
</organism>
<comment type="caution">
    <text evidence="1">The sequence shown here is derived from an EMBL/GenBank/DDBJ whole genome shotgun (WGS) entry which is preliminary data.</text>
</comment>
<evidence type="ECO:0008006" key="3">
    <source>
        <dbReference type="Google" id="ProtNLM"/>
    </source>
</evidence>
<reference evidence="1 2" key="1">
    <citation type="submission" date="2023-06" db="EMBL/GenBank/DDBJ databases">
        <title>Draft genome sequence of Novosphingobium sp. strain IK01.</title>
        <authorList>
            <person name="Hatamoto M."/>
            <person name="Ikarashi T."/>
            <person name="Yamaguchi T."/>
        </authorList>
    </citation>
    <scope>NUCLEOTIDE SEQUENCE [LARGE SCALE GENOMIC DNA]</scope>
    <source>
        <strain evidence="1 2">IK01</strain>
    </source>
</reference>
<gene>
    <name evidence="1" type="ORF">NUTIK01_09780</name>
</gene>
<evidence type="ECO:0000313" key="2">
    <source>
        <dbReference type="Proteomes" id="UP001187221"/>
    </source>
</evidence>
<sequence>MPTGQEVPYHAAMQQNQTIPADGAPDLVQSVHILSFAIANKLCVRAVYNRGAVTLAPHVLFERHGAPHVDAVVYERDGVAPAEEKLGTYRLSGLRDIVLTSEPLHVFADFDPAQERYSEKTLAILTA</sequence>
<proteinExistence type="predicted"/>
<name>A0ABQ6P4S2_9SPHN</name>